<dbReference type="OrthoDB" id="199654at2"/>
<feature type="transmembrane region" description="Helical" evidence="5">
    <location>
        <begin position="470"/>
        <end position="488"/>
    </location>
</feature>
<protein>
    <submittedName>
        <fullName evidence="7">MFS transporter</fullName>
    </submittedName>
</protein>
<feature type="transmembrane region" description="Helical" evidence="5">
    <location>
        <begin position="104"/>
        <end position="125"/>
    </location>
</feature>
<keyword evidence="3 5" id="KW-1133">Transmembrane helix</keyword>
<name>A0A5R8KF46_9BACT</name>
<dbReference type="Pfam" id="PF07690">
    <property type="entry name" value="MFS_1"/>
    <property type="match status" value="1"/>
</dbReference>
<feature type="transmembrane region" description="Helical" evidence="5">
    <location>
        <begin position="48"/>
        <end position="70"/>
    </location>
</feature>
<feature type="transmembrane region" description="Helical" evidence="5">
    <location>
        <begin position="398"/>
        <end position="421"/>
    </location>
</feature>
<feature type="transmembrane region" description="Helical" evidence="5">
    <location>
        <begin position="307"/>
        <end position="325"/>
    </location>
</feature>
<accession>A0A5R8KF46</accession>
<evidence type="ECO:0000256" key="3">
    <source>
        <dbReference type="ARBA" id="ARBA00022989"/>
    </source>
</evidence>
<dbReference type="InterPro" id="IPR036259">
    <property type="entry name" value="MFS_trans_sf"/>
</dbReference>
<proteinExistence type="predicted"/>
<dbReference type="EMBL" id="VAUV01000007">
    <property type="protein sequence ID" value="TLD70930.1"/>
    <property type="molecule type" value="Genomic_DNA"/>
</dbReference>
<organism evidence="7 8">
    <name type="scientific">Phragmitibacter flavus</name>
    <dbReference type="NCBI Taxonomy" id="2576071"/>
    <lineage>
        <taxon>Bacteria</taxon>
        <taxon>Pseudomonadati</taxon>
        <taxon>Verrucomicrobiota</taxon>
        <taxon>Verrucomicrobiia</taxon>
        <taxon>Verrucomicrobiales</taxon>
        <taxon>Verrucomicrobiaceae</taxon>
        <taxon>Phragmitibacter</taxon>
    </lineage>
</organism>
<dbReference type="GO" id="GO:0005886">
    <property type="term" value="C:plasma membrane"/>
    <property type="evidence" value="ECO:0007669"/>
    <property type="project" value="TreeGrafter"/>
</dbReference>
<dbReference type="InterPro" id="IPR020846">
    <property type="entry name" value="MFS_dom"/>
</dbReference>
<reference evidence="7 8" key="1">
    <citation type="submission" date="2019-05" db="EMBL/GenBank/DDBJ databases">
        <title>Verrucobacter flavum gen. nov., sp. nov. a new member of the family Verrucomicrobiaceae.</title>
        <authorList>
            <person name="Szuroczki S."/>
            <person name="Abbaszade G."/>
            <person name="Szabo A."/>
            <person name="Felfoldi T."/>
            <person name="Schumann P."/>
            <person name="Boka K."/>
            <person name="Keki Z."/>
            <person name="Toumi M."/>
            <person name="Toth E."/>
        </authorList>
    </citation>
    <scope>NUCLEOTIDE SEQUENCE [LARGE SCALE GENOMIC DNA]</scope>
    <source>
        <strain evidence="7 8">MG-N-17</strain>
    </source>
</reference>
<feature type="transmembrane region" description="Helical" evidence="5">
    <location>
        <begin position="134"/>
        <end position="158"/>
    </location>
</feature>
<evidence type="ECO:0000256" key="1">
    <source>
        <dbReference type="ARBA" id="ARBA00004141"/>
    </source>
</evidence>
<keyword evidence="4 5" id="KW-0472">Membrane</keyword>
<feature type="transmembrane region" description="Helical" evidence="5">
    <location>
        <begin position="345"/>
        <end position="366"/>
    </location>
</feature>
<dbReference type="AlphaFoldDB" id="A0A5R8KF46"/>
<feature type="transmembrane region" description="Helical" evidence="5">
    <location>
        <begin position="373"/>
        <end position="392"/>
    </location>
</feature>
<feature type="transmembrane region" description="Helical" evidence="5">
    <location>
        <begin position="262"/>
        <end position="286"/>
    </location>
</feature>
<evidence type="ECO:0000313" key="7">
    <source>
        <dbReference type="EMBL" id="TLD70930.1"/>
    </source>
</evidence>
<dbReference type="InterPro" id="IPR011701">
    <property type="entry name" value="MFS"/>
</dbReference>
<evidence type="ECO:0000256" key="4">
    <source>
        <dbReference type="ARBA" id="ARBA00023136"/>
    </source>
</evidence>
<feature type="transmembrane region" description="Helical" evidence="5">
    <location>
        <begin position="82"/>
        <end position="98"/>
    </location>
</feature>
<gene>
    <name evidence="7" type="ORF">FEM03_11200</name>
</gene>
<dbReference type="PANTHER" id="PTHR23508:SF10">
    <property type="entry name" value="CARBOXYLIC ACID TRANSPORTER PROTEIN HOMOLOG"/>
    <property type="match status" value="1"/>
</dbReference>
<dbReference type="InterPro" id="IPR005828">
    <property type="entry name" value="MFS_sugar_transport-like"/>
</dbReference>
<feature type="domain" description="Major facilitator superfamily (MFS) profile" evidence="6">
    <location>
        <begin position="2"/>
        <end position="493"/>
    </location>
</feature>
<dbReference type="PANTHER" id="PTHR23508">
    <property type="entry name" value="CARBOXYLIC ACID TRANSPORTER PROTEIN HOMOLOG"/>
    <property type="match status" value="1"/>
</dbReference>
<evidence type="ECO:0000256" key="2">
    <source>
        <dbReference type="ARBA" id="ARBA00022692"/>
    </source>
</evidence>
<dbReference type="PROSITE" id="PS50850">
    <property type="entry name" value="MFS"/>
    <property type="match status" value="1"/>
</dbReference>
<dbReference type="GO" id="GO:0046943">
    <property type="term" value="F:carboxylic acid transmembrane transporter activity"/>
    <property type="evidence" value="ECO:0007669"/>
    <property type="project" value="TreeGrafter"/>
</dbReference>
<dbReference type="Pfam" id="PF00083">
    <property type="entry name" value="Sugar_tr"/>
    <property type="match status" value="1"/>
</dbReference>
<feature type="transmembrane region" description="Helical" evidence="5">
    <location>
        <begin position="187"/>
        <end position="209"/>
    </location>
</feature>
<dbReference type="Proteomes" id="UP000306196">
    <property type="component" value="Unassembled WGS sequence"/>
</dbReference>
<dbReference type="SUPFAM" id="SSF103473">
    <property type="entry name" value="MFS general substrate transporter"/>
    <property type="match status" value="2"/>
</dbReference>
<comment type="subcellular location">
    <subcellularLocation>
        <location evidence="1">Membrane</location>
        <topology evidence="1">Multi-pass membrane protein</topology>
    </subcellularLocation>
</comment>
<feature type="transmembrane region" description="Helical" evidence="5">
    <location>
        <begin position="441"/>
        <end position="464"/>
    </location>
</feature>
<feature type="transmembrane region" description="Helical" evidence="5">
    <location>
        <begin position="232"/>
        <end position="250"/>
    </location>
</feature>
<sequence>MALIAAFLGWMFDGFEMGLFPVIGKPALEALLAGSVPPEQLALDLDRWFSVIIATFLVGAATGGVFFGWLGDRIGRVKAMSLSIFTYAIFTGLCGFATEAWHIAILRFIASLGMGGEWALGVALVNELWKGNRALVAGVIGAAANVGFLLVALLSLGMNNFIDTMEGWIFAVGGSQALADWLLDNQAWRFLMLSGALPALVIFLIRLFVPESDKWEEEKATGNTSHWNTKDLNGVLLGAIAAMVIIFSWSPMGIERGITTPIAFVITIVAFFLVIWGYLLPVRGYLRRAGIAGSMSDSSSASIRKNLLMGSVLAGIAMLGTWGATQQSAKWSTTLVPGEWTNVMQYTQIATSCGAILFALIAPFLADLFNRRITYLILCISALAASTVFFQTNTTVNTWFFVTAFLMGGITASFYGFFPLYLPELFPTSVRATGQGFCFNVARIIAAIGGLQIANLVAAFQPAANASGNAYTTLCLIYIVGMILVWFAPETKGRKLV</sequence>
<evidence type="ECO:0000256" key="5">
    <source>
        <dbReference type="SAM" id="Phobius"/>
    </source>
</evidence>
<evidence type="ECO:0000313" key="8">
    <source>
        <dbReference type="Proteomes" id="UP000306196"/>
    </source>
</evidence>
<dbReference type="Gene3D" id="1.20.1250.20">
    <property type="entry name" value="MFS general substrate transporter like domains"/>
    <property type="match status" value="2"/>
</dbReference>
<comment type="caution">
    <text evidence="7">The sequence shown here is derived from an EMBL/GenBank/DDBJ whole genome shotgun (WGS) entry which is preliminary data.</text>
</comment>
<keyword evidence="8" id="KW-1185">Reference proteome</keyword>
<evidence type="ECO:0000259" key="6">
    <source>
        <dbReference type="PROSITE" id="PS50850"/>
    </source>
</evidence>
<keyword evidence="2 5" id="KW-0812">Transmembrane</keyword>